<comment type="caution">
    <text evidence="2">The sequence shown here is derived from an EMBL/GenBank/DDBJ whole genome shotgun (WGS) entry which is preliminary data.</text>
</comment>
<reference evidence="3" key="1">
    <citation type="submission" date="2017-09" db="EMBL/GenBank/DDBJ databases">
        <title>Depth-based differentiation of microbial function through sediment-hosted aquifers and enrichment of novel symbionts in the deep terrestrial subsurface.</title>
        <authorList>
            <person name="Probst A.J."/>
            <person name="Ladd B."/>
            <person name="Jarett J.K."/>
            <person name="Geller-Mcgrath D.E."/>
            <person name="Sieber C.M.K."/>
            <person name="Emerson J.B."/>
            <person name="Anantharaman K."/>
            <person name="Thomas B.C."/>
            <person name="Malmstrom R."/>
            <person name="Stieglmeier M."/>
            <person name="Klingl A."/>
            <person name="Woyke T."/>
            <person name="Ryan C.M."/>
            <person name="Banfield J.F."/>
        </authorList>
    </citation>
    <scope>NUCLEOTIDE SEQUENCE [LARGE SCALE GENOMIC DNA]</scope>
</reference>
<evidence type="ECO:0000256" key="1">
    <source>
        <dbReference type="SAM" id="Phobius"/>
    </source>
</evidence>
<evidence type="ECO:0008006" key="4">
    <source>
        <dbReference type="Google" id="ProtNLM"/>
    </source>
</evidence>
<keyword evidence="1" id="KW-0812">Transmembrane</keyword>
<feature type="transmembrane region" description="Helical" evidence="1">
    <location>
        <begin position="339"/>
        <end position="360"/>
    </location>
</feature>
<evidence type="ECO:0000313" key="3">
    <source>
        <dbReference type="Proteomes" id="UP000231474"/>
    </source>
</evidence>
<keyword evidence="1" id="KW-0472">Membrane</keyword>
<gene>
    <name evidence="2" type="ORF">COU95_00305</name>
</gene>
<sequence>MELPNIIDKITHPEEKAKKEYFWALQIWDEGVKSAIWTVEEEKTGVVALGSYESWEGGIEELTAAVDKSLSTASERFVGEGQEPSKVIFGLPDDWTSDDKIKPEKQEILSELCRKLDLEPVGFVSTFDALNYHLKEVEGAPPSVILISPGKKMINLAVVQVGKIKKVEKVLRSENLGADVYEGLLRFSEIETLPSRILLFNSKEMEEARQILISFPWKRLPFLHFPKIEILPYDFDITAVSLAGGKEVAKSLGFKIISEPEKEIEPSYAEAPEGKEVMDLGFIKGEDIAERYPEVVVPSEPVEEITPEKKPIFGVLKEKLSTIKLPQVSLPQLSAGIPFLGAGLGGIILVFLLALGLFWWNVPKAQVTIFITPQVLEKEEELTVDPNQEVLDEKNLILPGQIIESEASGEKTAPATGEKTVGEPARGEVIVYNRTDSKKIFPEGTVIIGPGALKFTLDREVNVASKTPDLATGVDKWGEAKVGATAVDIGAQYNLASNSQLSFKDFPTTSYLAKNESSFVGGTSRQIQAVSEDDQKNLQEKLSSELAENAKSELLVKTPPGKKLIEEGILPSATSVSFDHKVGDESQTLGLKLTVKVSGLAFSQDDFTNLSQKILAGEIPQDFELKKEEISARFEIKEKNEDGSVLFKTSIHANLLPRLDKTEIVKNIRGKNPDLARKYFSTISGFADSEIFISPRLPGILGTLPRREDKITLEIRSKE</sequence>
<name>A0A2M8L4G8_9BACT</name>
<organism evidence="2 3">
    <name type="scientific">Candidatus Shapirobacteria bacterium CG10_big_fil_rev_8_21_14_0_10_40_9</name>
    <dbReference type="NCBI Taxonomy" id="1974888"/>
    <lineage>
        <taxon>Bacteria</taxon>
        <taxon>Candidatus Shapironibacteriota</taxon>
    </lineage>
</organism>
<proteinExistence type="predicted"/>
<keyword evidence="1" id="KW-1133">Transmembrane helix</keyword>
<protein>
    <recommendedName>
        <fullName evidence="4">Baseplate protein J-like domain-containing protein</fullName>
    </recommendedName>
</protein>
<dbReference type="EMBL" id="PFEK01000005">
    <property type="protein sequence ID" value="PJE67829.1"/>
    <property type="molecule type" value="Genomic_DNA"/>
</dbReference>
<dbReference type="Proteomes" id="UP000231474">
    <property type="component" value="Unassembled WGS sequence"/>
</dbReference>
<evidence type="ECO:0000313" key="2">
    <source>
        <dbReference type="EMBL" id="PJE67829.1"/>
    </source>
</evidence>
<accession>A0A2M8L4G8</accession>
<dbReference type="AlphaFoldDB" id="A0A2M8L4G8"/>